<dbReference type="Proteomes" id="UP000478008">
    <property type="component" value="Unassembled WGS sequence"/>
</dbReference>
<dbReference type="SUPFAM" id="SSF103111">
    <property type="entry name" value="Activator of Hsp90 ATPase, Aha1"/>
    <property type="match status" value="1"/>
</dbReference>
<reference evidence="3 4" key="1">
    <citation type="submission" date="2019-07" db="EMBL/GenBank/DDBJ databases">
        <authorList>
            <person name="Friedrich A."/>
            <person name="Schacherer J."/>
        </authorList>
    </citation>
    <scope>NUCLEOTIDE SEQUENCE [LARGE SCALE GENOMIC DNA]</scope>
</reference>
<dbReference type="InterPro" id="IPR015310">
    <property type="entry name" value="AHSA1-like_N"/>
</dbReference>
<comment type="similarity">
    <text evidence="1">Belongs to the AHA1 family.</text>
</comment>
<dbReference type="InterPro" id="IPR023393">
    <property type="entry name" value="START-like_dom_sf"/>
</dbReference>
<dbReference type="GO" id="GO:0005829">
    <property type="term" value="C:cytosol"/>
    <property type="evidence" value="ECO:0007669"/>
    <property type="project" value="TreeGrafter"/>
</dbReference>
<dbReference type="GO" id="GO:0006457">
    <property type="term" value="P:protein folding"/>
    <property type="evidence" value="ECO:0007669"/>
    <property type="project" value="TreeGrafter"/>
</dbReference>
<dbReference type="CDD" id="cd08892">
    <property type="entry name" value="SRPBCC_Aha1"/>
    <property type="match status" value="1"/>
</dbReference>
<dbReference type="SUPFAM" id="SSF55961">
    <property type="entry name" value="Bet v1-like"/>
    <property type="match status" value="1"/>
</dbReference>
<dbReference type="InterPro" id="IPR013538">
    <property type="entry name" value="ASHA1/2-like_C"/>
</dbReference>
<dbReference type="InterPro" id="IPR036338">
    <property type="entry name" value="Aha1"/>
</dbReference>
<dbReference type="EMBL" id="CABFWN010000006">
    <property type="protein sequence ID" value="VUG19976.1"/>
    <property type="molecule type" value="Genomic_DNA"/>
</dbReference>
<dbReference type="Pfam" id="PF09229">
    <property type="entry name" value="Aha1_N"/>
    <property type="match status" value="1"/>
</dbReference>
<name>A0A7D9D0Z2_DEKBR</name>
<dbReference type="Gene3D" id="3.15.10.20">
    <property type="entry name" value="Activator of Hsp90 ATPase Aha1, N-terminal domain"/>
    <property type="match status" value="1"/>
</dbReference>
<organism evidence="3 4">
    <name type="scientific">Dekkera bruxellensis</name>
    <name type="common">Brettanomyces custersii</name>
    <dbReference type="NCBI Taxonomy" id="5007"/>
    <lineage>
        <taxon>Eukaryota</taxon>
        <taxon>Fungi</taxon>
        <taxon>Dikarya</taxon>
        <taxon>Ascomycota</taxon>
        <taxon>Saccharomycotina</taxon>
        <taxon>Pichiomycetes</taxon>
        <taxon>Pichiales</taxon>
        <taxon>Pichiaceae</taxon>
        <taxon>Brettanomyces</taxon>
    </lineage>
</organism>
<dbReference type="GO" id="GO:0051087">
    <property type="term" value="F:protein-folding chaperone binding"/>
    <property type="evidence" value="ECO:0007669"/>
    <property type="project" value="InterPro"/>
</dbReference>
<evidence type="ECO:0000256" key="1">
    <source>
        <dbReference type="ARBA" id="ARBA00006817"/>
    </source>
</evidence>
<dbReference type="PANTHER" id="PTHR13009:SF22">
    <property type="entry name" value="LD43819P"/>
    <property type="match status" value="1"/>
</dbReference>
<dbReference type="Gene3D" id="3.30.530.20">
    <property type="match status" value="1"/>
</dbReference>
<sequence>MGVQNPNNWHWVDKNCIQWSKDYFTKKLVGLKATADGTSVKVTSLRSLTGDADVCQRKGRIISIFDLQMKLSFESETAKGVISIPEIAFDTEPEDYQFNLSFDKEDEKIRPVLRRNLIPQIKEVLINFGPTLIQVHGSDIQEDASHVNSKFTKENQKLSYIKPKVVERTAINKSVDTKKEHQNESISGTKEEDNVPQYNVTTLDFSSTFNTTAEQLYTTLIQPERVALWTRSEPNVNPVEGGRFRLFGRNIEGKFLKLIPNKSIEMLWRINDWKEGHYTRITITLNQGEGETKMNFHLEGVPIGEEELVQQNFEDKYIKTIKMTFGFGAVL</sequence>
<dbReference type="Pfam" id="PF08327">
    <property type="entry name" value="AHSA1"/>
    <property type="match status" value="1"/>
</dbReference>
<protein>
    <submittedName>
        <fullName evidence="3">DEBR0S6_04786g1_1</fullName>
    </submittedName>
</protein>
<evidence type="ECO:0000313" key="4">
    <source>
        <dbReference type="Proteomes" id="UP000478008"/>
    </source>
</evidence>
<dbReference type="PANTHER" id="PTHR13009">
    <property type="entry name" value="HEAT SHOCK PROTEIN 90 HSP90 CO-CHAPERONE AHA-1"/>
    <property type="match status" value="1"/>
</dbReference>
<proteinExistence type="inferred from homology"/>
<evidence type="ECO:0000259" key="2">
    <source>
        <dbReference type="SMART" id="SM01000"/>
    </source>
</evidence>
<evidence type="ECO:0000313" key="3">
    <source>
        <dbReference type="EMBL" id="VUG19976.1"/>
    </source>
</evidence>
<dbReference type="AlphaFoldDB" id="A0A7D9D0Z2"/>
<keyword evidence="4" id="KW-1185">Reference proteome</keyword>
<dbReference type="SMART" id="SM01000">
    <property type="entry name" value="Aha1_N"/>
    <property type="match status" value="1"/>
</dbReference>
<accession>A0A7D9D0Z2</accession>
<feature type="domain" description="Activator of Hsp90 ATPase AHSA1-like N-terminal" evidence="2">
    <location>
        <begin position="13"/>
        <end position="138"/>
    </location>
</feature>
<dbReference type="GO" id="GO:0001671">
    <property type="term" value="F:ATPase activator activity"/>
    <property type="evidence" value="ECO:0007669"/>
    <property type="project" value="InterPro"/>
</dbReference>
<gene>
    <name evidence="3" type="primary">AHA1</name>
    <name evidence="3" type="ORF">DEBR0S6_04786G</name>
</gene>